<keyword evidence="2 7" id="KW-0479">Metal-binding</keyword>
<accession>A0A6N7IPU0</accession>
<dbReference type="SUPFAM" id="SSF53187">
    <property type="entry name" value="Zn-dependent exopeptidases"/>
    <property type="match status" value="1"/>
</dbReference>
<evidence type="ECO:0000313" key="10">
    <source>
        <dbReference type="Proteomes" id="UP000441717"/>
    </source>
</evidence>
<dbReference type="InterPro" id="IPR008007">
    <property type="entry name" value="Peptidase_M42"/>
</dbReference>
<feature type="binding site" evidence="7">
    <location>
        <position position="104"/>
    </location>
    <ligand>
        <name>Zn(2+)</name>
        <dbReference type="ChEBI" id="CHEBI:29105"/>
        <label>2</label>
    </ligand>
</feature>
<keyword evidence="10" id="KW-1185">Reference proteome</keyword>
<dbReference type="InterPro" id="IPR002933">
    <property type="entry name" value="Peptidase_M20"/>
</dbReference>
<gene>
    <name evidence="9" type="ORF">GFC01_07290</name>
</gene>
<evidence type="ECO:0000256" key="1">
    <source>
        <dbReference type="ARBA" id="ARBA00001947"/>
    </source>
</evidence>
<evidence type="ECO:0000256" key="4">
    <source>
        <dbReference type="ARBA" id="ARBA00022833"/>
    </source>
</evidence>
<dbReference type="PIRSF" id="PIRSF001123">
    <property type="entry name" value="PepA_GA"/>
    <property type="match status" value="1"/>
</dbReference>
<dbReference type="GO" id="GO:0046872">
    <property type="term" value="F:metal ion binding"/>
    <property type="evidence" value="ECO:0007669"/>
    <property type="project" value="UniProtKB-UniRule"/>
</dbReference>
<dbReference type="SUPFAM" id="SSF55031">
    <property type="entry name" value="Bacterial exopeptidase dimerisation domain"/>
    <property type="match status" value="1"/>
</dbReference>
<feature type="binding site" evidence="7">
    <location>
        <position position="161"/>
    </location>
    <ligand>
        <name>Zn(2+)</name>
        <dbReference type="ChEBI" id="CHEBI:29105"/>
        <label>1</label>
    </ligand>
</feature>
<dbReference type="Pfam" id="PF07687">
    <property type="entry name" value="M20_dimer"/>
    <property type="match status" value="1"/>
</dbReference>
<comment type="similarity">
    <text evidence="5">Belongs to the peptidase M42 family.</text>
</comment>
<evidence type="ECO:0000256" key="6">
    <source>
        <dbReference type="PIRSR" id="PIRSR001123-1"/>
    </source>
</evidence>
<evidence type="ECO:0000256" key="3">
    <source>
        <dbReference type="ARBA" id="ARBA00022801"/>
    </source>
</evidence>
<dbReference type="PANTHER" id="PTHR42994">
    <property type="entry name" value="PEPTIDASE T"/>
    <property type="match status" value="1"/>
</dbReference>
<name>A0A6N7IPU0_9FIRM</name>
<dbReference type="Gene3D" id="3.30.70.360">
    <property type="match status" value="1"/>
</dbReference>
<keyword evidence="4" id="KW-0862">Zinc</keyword>
<dbReference type="InterPro" id="IPR011650">
    <property type="entry name" value="Peptidase_M20_dimer"/>
</dbReference>
<comment type="cofactor">
    <cofactor evidence="1">
        <name>Zn(2+)</name>
        <dbReference type="ChEBI" id="CHEBI:29105"/>
    </cofactor>
</comment>
<dbReference type="OrthoDB" id="9773892at2"/>
<dbReference type="RefSeq" id="WP_152946004.1">
    <property type="nucleotide sequence ID" value="NZ_WHYR01000016.1"/>
</dbReference>
<feature type="binding site" evidence="7">
    <location>
        <position position="104"/>
    </location>
    <ligand>
        <name>Zn(2+)</name>
        <dbReference type="ChEBI" id="CHEBI:29105"/>
        <label>1</label>
    </ligand>
</feature>
<evidence type="ECO:0000313" key="9">
    <source>
        <dbReference type="EMBL" id="MQL52075.1"/>
    </source>
</evidence>
<dbReference type="Gene3D" id="3.40.630.10">
    <property type="entry name" value="Zn peptidases"/>
    <property type="match status" value="1"/>
</dbReference>
<dbReference type="EMBL" id="WHYR01000016">
    <property type="protein sequence ID" value="MQL52075.1"/>
    <property type="molecule type" value="Genomic_DNA"/>
</dbReference>
<evidence type="ECO:0000259" key="8">
    <source>
        <dbReference type="Pfam" id="PF07687"/>
    </source>
</evidence>
<feature type="active site" description="Proton acceptor" evidence="6">
    <location>
        <position position="137"/>
    </location>
</feature>
<dbReference type="NCBIfam" id="TIGR01883">
    <property type="entry name" value="PepT-like"/>
    <property type="match status" value="1"/>
</dbReference>
<protein>
    <submittedName>
        <fullName evidence="9">M20/M25/M40 family metallo-hydrolase</fullName>
    </submittedName>
</protein>
<dbReference type="PANTHER" id="PTHR42994:SF2">
    <property type="entry name" value="PEPTIDASE"/>
    <property type="match status" value="1"/>
</dbReference>
<sequence>MINQARILTEFLELVQVDSVSGQEERLAALLMERLRELGLAVRERGCDKNGKTGNLLATLPPRGCDNYLFLCAHMDTVEPGQGVRPVVENGIVRSSGDTILGGDDKAGIAIILEAIRVIQENNLEHPGLEVVFTTGEEIGLLGARELDCRLLRSSMGYVLDCDGAPGTMVVQAPTQDKIAALIRGRAAHAGINPEEGINAIQVASHAIAAMSLGRLDEETTANIGFISGGKAINIVPDSCRLDGETRSLNGAKCRARTAAMVSLLKDTAARFGAQVDVVTETLYHEFKLSPDHPAVRFAVRAAENLGLTPRLIRTGGGSDANIFNHRGITCVNLGIGMSKVHTCDEFIRVADLVTSARYLLEIIRVAME</sequence>
<dbReference type="InterPro" id="IPR036264">
    <property type="entry name" value="Bact_exopeptidase_dim_dom"/>
</dbReference>
<keyword evidence="3 9" id="KW-0378">Hydrolase</keyword>
<comment type="cofactor">
    <cofactor evidence="7">
        <name>a divalent metal cation</name>
        <dbReference type="ChEBI" id="CHEBI:60240"/>
    </cofactor>
    <text evidence="7">Binds 2 divalent metal cations per subunit.</text>
</comment>
<proteinExistence type="inferred from homology"/>
<dbReference type="Proteomes" id="UP000441717">
    <property type="component" value="Unassembled WGS sequence"/>
</dbReference>
<dbReference type="AlphaFoldDB" id="A0A6N7IPU0"/>
<evidence type="ECO:0000256" key="7">
    <source>
        <dbReference type="PIRSR" id="PIRSR001123-2"/>
    </source>
</evidence>
<comment type="caution">
    <text evidence="9">The sequence shown here is derived from an EMBL/GenBank/DDBJ whole genome shotgun (WGS) entry which is preliminary data.</text>
</comment>
<dbReference type="InterPro" id="IPR010162">
    <property type="entry name" value="PepT-like"/>
</dbReference>
<feature type="binding site" evidence="7">
    <location>
        <position position="138"/>
    </location>
    <ligand>
        <name>Zn(2+)</name>
        <dbReference type="ChEBI" id="CHEBI:29105"/>
        <label>2</label>
    </ligand>
</feature>
<evidence type="ECO:0000256" key="2">
    <source>
        <dbReference type="ARBA" id="ARBA00022723"/>
    </source>
</evidence>
<evidence type="ECO:0000256" key="5">
    <source>
        <dbReference type="PIRNR" id="PIRNR001123"/>
    </source>
</evidence>
<reference evidence="9 10" key="1">
    <citation type="submission" date="2019-10" db="EMBL/GenBank/DDBJ databases">
        <title>Comparative genomics of sulfur disproportionating microorganisms.</title>
        <authorList>
            <person name="Ward L.M."/>
            <person name="Bertran E."/>
            <person name="Johnston D."/>
        </authorList>
    </citation>
    <scope>NUCLEOTIDE SEQUENCE [LARGE SCALE GENOMIC DNA]</scope>
    <source>
        <strain evidence="9 10">DSM 14055</strain>
    </source>
</reference>
<dbReference type="Pfam" id="PF01546">
    <property type="entry name" value="Peptidase_M20"/>
    <property type="match status" value="1"/>
</dbReference>
<feature type="domain" description="Peptidase M20 dimerisation" evidence="8">
    <location>
        <begin position="183"/>
        <end position="270"/>
    </location>
</feature>
<dbReference type="GO" id="GO:0004177">
    <property type="term" value="F:aminopeptidase activity"/>
    <property type="evidence" value="ECO:0007669"/>
    <property type="project" value="UniProtKB-UniRule"/>
</dbReference>
<organism evidence="9 10">
    <name type="scientific">Desulfofundulus thermobenzoicus</name>
    <dbReference type="NCBI Taxonomy" id="29376"/>
    <lineage>
        <taxon>Bacteria</taxon>
        <taxon>Bacillati</taxon>
        <taxon>Bacillota</taxon>
        <taxon>Clostridia</taxon>
        <taxon>Eubacteriales</taxon>
        <taxon>Peptococcaceae</taxon>
        <taxon>Desulfofundulus</taxon>
    </lineage>
</organism>